<dbReference type="GO" id="GO:0016020">
    <property type="term" value="C:membrane"/>
    <property type="evidence" value="ECO:0007669"/>
    <property type="project" value="UniProtKB-SubCell"/>
</dbReference>
<feature type="domain" description="RDD" evidence="6">
    <location>
        <begin position="34"/>
        <end position="161"/>
    </location>
</feature>
<evidence type="ECO:0000256" key="3">
    <source>
        <dbReference type="ARBA" id="ARBA00022989"/>
    </source>
</evidence>
<evidence type="ECO:0000256" key="5">
    <source>
        <dbReference type="SAM" id="Phobius"/>
    </source>
</evidence>
<keyword evidence="3 5" id="KW-1133">Transmembrane helix</keyword>
<dbReference type="AlphaFoldDB" id="A0A853DDK9"/>
<comment type="caution">
    <text evidence="7">The sequence shown here is derived from an EMBL/GenBank/DDBJ whole genome shotgun (WGS) entry which is preliminary data.</text>
</comment>
<feature type="transmembrane region" description="Helical" evidence="5">
    <location>
        <begin position="40"/>
        <end position="63"/>
    </location>
</feature>
<feature type="transmembrane region" description="Helical" evidence="5">
    <location>
        <begin position="123"/>
        <end position="148"/>
    </location>
</feature>
<evidence type="ECO:0000313" key="7">
    <source>
        <dbReference type="EMBL" id="NYJ75482.1"/>
    </source>
</evidence>
<evidence type="ECO:0000313" key="8">
    <source>
        <dbReference type="Proteomes" id="UP000571817"/>
    </source>
</evidence>
<accession>A0A853DDK9</accession>
<sequence>MTDRGKLAEPRALRGAEADTMVTGEAVLIDIPPASLPIRVVARVIDTVLYLLLLIALFIVVFAQSFDASAASTQTLALLSTVGCLLVVPVAVETLTRGRSLGKLICRLRVVRDDGGPIVFRHAFVRGLVGFVELFMAYGVPAVIAAVATTRVKRLGDLAAGTYVVQEDVRLQLAAPPEVPMRLERWARSTDISALPDGAALAVRQFLLRRRTLTPAARARLGADLTAAVRPSVAPPPPPGTSDEEFLAAVLAERRRRDQQRLARDARLRSRVVPVDELTGR</sequence>
<name>A0A853DDK9_9MICO</name>
<dbReference type="EMBL" id="JACCFW010000001">
    <property type="protein sequence ID" value="NYJ75482.1"/>
    <property type="molecule type" value="Genomic_DNA"/>
</dbReference>
<feature type="transmembrane region" description="Helical" evidence="5">
    <location>
        <begin position="75"/>
        <end position="92"/>
    </location>
</feature>
<protein>
    <submittedName>
        <fullName evidence="7">Putative RDD family membrane protein YckC</fullName>
    </submittedName>
</protein>
<organism evidence="7 8">
    <name type="scientific">Allobranchiibius huperziae</name>
    <dbReference type="NCBI Taxonomy" id="1874116"/>
    <lineage>
        <taxon>Bacteria</taxon>
        <taxon>Bacillati</taxon>
        <taxon>Actinomycetota</taxon>
        <taxon>Actinomycetes</taxon>
        <taxon>Micrococcales</taxon>
        <taxon>Dermacoccaceae</taxon>
        <taxon>Allobranchiibius</taxon>
    </lineage>
</organism>
<dbReference type="PANTHER" id="PTHR38480:SF1">
    <property type="entry name" value="SLR0254 PROTEIN"/>
    <property type="match status" value="1"/>
</dbReference>
<evidence type="ECO:0000256" key="1">
    <source>
        <dbReference type="ARBA" id="ARBA00004141"/>
    </source>
</evidence>
<evidence type="ECO:0000259" key="6">
    <source>
        <dbReference type="Pfam" id="PF06271"/>
    </source>
</evidence>
<dbReference type="RefSeq" id="WP_343048529.1">
    <property type="nucleotide sequence ID" value="NZ_JACCFW010000001.1"/>
</dbReference>
<proteinExistence type="predicted"/>
<dbReference type="Pfam" id="PF06271">
    <property type="entry name" value="RDD"/>
    <property type="match status" value="1"/>
</dbReference>
<evidence type="ECO:0000256" key="4">
    <source>
        <dbReference type="ARBA" id="ARBA00023136"/>
    </source>
</evidence>
<keyword evidence="4 5" id="KW-0472">Membrane</keyword>
<keyword evidence="8" id="KW-1185">Reference proteome</keyword>
<reference evidence="7 8" key="1">
    <citation type="submission" date="2020-07" db="EMBL/GenBank/DDBJ databases">
        <title>Sequencing the genomes of 1000 actinobacteria strains.</title>
        <authorList>
            <person name="Klenk H.-P."/>
        </authorList>
    </citation>
    <scope>NUCLEOTIDE SEQUENCE [LARGE SCALE GENOMIC DNA]</scope>
    <source>
        <strain evidence="7 8">DSM 29531</strain>
    </source>
</reference>
<gene>
    <name evidence="7" type="ORF">HNR15_002445</name>
</gene>
<evidence type="ECO:0000256" key="2">
    <source>
        <dbReference type="ARBA" id="ARBA00022692"/>
    </source>
</evidence>
<dbReference type="PANTHER" id="PTHR38480">
    <property type="entry name" value="SLR0254 PROTEIN"/>
    <property type="match status" value="1"/>
</dbReference>
<keyword evidence="2 5" id="KW-0812">Transmembrane</keyword>
<dbReference type="InterPro" id="IPR010432">
    <property type="entry name" value="RDD"/>
</dbReference>
<dbReference type="Proteomes" id="UP000571817">
    <property type="component" value="Unassembled WGS sequence"/>
</dbReference>
<comment type="subcellular location">
    <subcellularLocation>
        <location evidence="1">Membrane</location>
        <topology evidence="1">Multi-pass membrane protein</topology>
    </subcellularLocation>
</comment>